<gene>
    <name evidence="1" type="ORF">DHETER_LOCUS5863</name>
</gene>
<dbReference type="EMBL" id="CAJVPU010006921">
    <property type="protein sequence ID" value="CAG8566269.1"/>
    <property type="molecule type" value="Genomic_DNA"/>
</dbReference>
<reference evidence="1" key="1">
    <citation type="submission" date="2021-06" db="EMBL/GenBank/DDBJ databases">
        <authorList>
            <person name="Kallberg Y."/>
            <person name="Tangrot J."/>
            <person name="Rosling A."/>
        </authorList>
    </citation>
    <scope>NUCLEOTIDE SEQUENCE</scope>
    <source>
        <strain evidence="1">IL203A</strain>
    </source>
</reference>
<protein>
    <submittedName>
        <fullName evidence="1">6740_t:CDS:1</fullName>
    </submittedName>
</protein>
<sequence>PILSAVKKILQHGEIAANCIFDYQEVYISVEANTRCQEKVFSEFYNCEWWSHAQQHIPFENKVLAIILYSDATTLDYLEKSSRHPIYISLENIPTTLHNRAETKALVGIISILKGTKEKEQTPQFRQSLAELYEHDKESITEIFEGLCHLAPAINDYFKLVLSMREINIEKSEATLILYESFILSNEEQVRALKNYYNTSMFSDVAILMDSEQKFEVLLLICIIFKNASIFNLALVHCEKDSYDFEDGQNKDALVFN</sequence>
<feature type="non-terminal residue" evidence="1">
    <location>
        <position position="1"/>
    </location>
</feature>
<name>A0ACA9M2P6_9GLOM</name>
<accession>A0ACA9M2P6</accession>
<organism evidence="1 2">
    <name type="scientific">Dentiscutata heterogama</name>
    <dbReference type="NCBI Taxonomy" id="1316150"/>
    <lineage>
        <taxon>Eukaryota</taxon>
        <taxon>Fungi</taxon>
        <taxon>Fungi incertae sedis</taxon>
        <taxon>Mucoromycota</taxon>
        <taxon>Glomeromycotina</taxon>
        <taxon>Glomeromycetes</taxon>
        <taxon>Diversisporales</taxon>
        <taxon>Gigasporaceae</taxon>
        <taxon>Dentiscutata</taxon>
    </lineage>
</organism>
<proteinExistence type="predicted"/>
<evidence type="ECO:0000313" key="2">
    <source>
        <dbReference type="Proteomes" id="UP000789702"/>
    </source>
</evidence>
<comment type="caution">
    <text evidence="1">The sequence shown here is derived from an EMBL/GenBank/DDBJ whole genome shotgun (WGS) entry which is preliminary data.</text>
</comment>
<feature type="non-terminal residue" evidence="1">
    <location>
        <position position="257"/>
    </location>
</feature>
<dbReference type="Proteomes" id="UP000789702">
    <property type="component" value="Unassembled WGS sequence"/>
</dbReference>
<evidence type="ECO:0000313" key="1">
    <source>
        <dbReference type="EMBL" id="CAG8566269.1"/>
    </source>
</evidence>
<keyword evidence="2" id="KW-1185">Reference proteome</keyword>